<evidence type="ECO:0000256" key="4">
    <source>
        <dbReference type="ARBA" id="ARBA00022714"/>
    </source>
</evidence>
<dbReference type="InterPro" id="IPR012675">
    <property type="entry name" value="Beta-grasp_dom_sf"/>
</dbReference>
<name>A0A4Q7ND93_9BURK</name>
<proteinExistence type="predicted"/>
<dbReference type="PRINTS" id="PR00409">
    <property type="entry name" value="PHDIOXRDTASE"/>
</dbReference>
<dbReference type="GO" id="GO:0008168">
    <property type="term" value="F:methyltransferase activity"/>
    <property type="evidence" value="ECO:0007669"/>
    <property type="project" value="UniProtKB-KW"/>
</dbReference>
<dbReference type="CDD" id="cd06185">
    <property type="entry name" value="PDR_like"/>
    <property type="match status" value="1"/>
</dbReference>
<keyword evidence="5" id="KW-0479">Metal-binding</keyword>
<keyword evidence="6" id="KW-0560">Oxidoreductase</keyword>
<dbReference type="InterPro" id="IPR039261">
    <property type="entry name" value="FNR_nucleotide-bd"/>
</dbReference>
<evidence type="ECO:0000259" key="9">
    <source>
        <dbReference type="PROSITE" id="PS51085"/>
    </source>
</evidence>
<organism evidence="11 12">
    <name type="scientific">Pigmentiphaga kullae</name>
    <dbReference type="NCBI Taxonomy" id="151784"/>
    <lineage>
        <taxon>Bacteria</taxon>
        <taxon>Pseudomonadati</taxon>
        <taxon>Pseudomonadota</taxon>
        <taxon>Betaproteobacteria</taxon>
        <taxon>Burkholderiales</taxon>
        <taxon>Alcaligenaceae</taxon>
        <taxon>Pigmentiphaga</taxon>
    </lineage>
</organism>
<dbReference type="GO" id="GO:0016491">
    <property type="term" value="F:oxidoreductase activity"/>
    <property type="evidence" value="ECO:0007669"/>
    <property type="project" value="UniProtKB-KW"/>
</dbReference>
<dbReference type="SUPFAM" id="SSF63380">
    <property type="entry name" value="Riboflavin synthase domain-like"/>
    <property type="match status" value="1"/>
</dbReference>
<feature type="domain" description="FAD-binding FR-type" evidence="10">
    <location>
        <begin position="1"/>
        <end position="103"/>
    </location>
</feature>
<dbReference type="InterPro" id="IPR017927">
    <property type="entry name" value="FAD-bd_FR_type"/>
</dbReference>
<dbReference type="Pfam" id="PF00111">
    <property type="entry name" value="Fer2"/>
    <property type="match status" value="1"/>
</dbReference>
<dbReference type="OrthoDB" id="544091at2"/>
<dbReference type="Gene3D" id="2.40.30.10">
    <property type="entry name" value="Translation factors"/>
    <property type="match status" value="1"/>
</dbReference>
<keyword evidence="12" id="KW-1185">Reference proteome</keyword>
<keyword evidence="11" id="KW-0808">Transferase</keyword>
<keyword evidence="7" id="KW-0408">Iron</keyword>
<comment type="cofactor">
    <cofactor evidence="1">
        <name>FMN</name>
        <dbReference type="ChEBI" id="CHEBI:58210"/>
    </cofactor>
</comment>
<keyword evidence="2" id="KW-0285">Flavoprotein</keyword>
<dbReference type="PROSITE" id="PS00197">
    <property type="entry name" value="2FE2S_FER_1"/>
    <property type="match status" value="1"/>
</dbReference>
<dbReference type="SUPFAM" id="SSF54292">
    <property type="entry name" value="2Fe-2S ferredoxin-like"/>
    <property type="match status" value="1"/>
</dbReference>
<evidence type="ECO:0000256" key="6">
    <source>
        <dbReference type="ARBA" id="ARBA00023002"/>
    </source>
</evidence>
<keyword evidence="11" id="KW-0489">Methyltransferase</keyword>
<feature type="domain" description="2Fe-2S ferredoxin-type" evidence="9">
    <location>
        <begin position="228"/>
        <end position="315"/>
    </location>
</feature>
<dbReference type="PANTHER" id="PTHR47354">
    <property type="entry name" value="NADH OXIDOREDUCTASE HCR"/>
    <property type="match status" value="1"/>
</dbReference>
<dbReference type="InterPro" id="IPR036010">
    <property type="entry name" value="2Fe-2S_ferredoxin-like_sf"/>
</dbReference>
<evidence type="ECO:0000256" key="5">
    <source>
        <dbReference type="ARBA" id="ARBA00022723"/>
    </source>
</evidence>
<dbReference type="GO" id="GO:0046872">
    <property type="term" value="F:metal ion binding"/>
    <property type="evidence" value="ECO:0007669"/>
    <property type="project" value="UniProtKB-KW"/>
</dbReference>
<dbReference type="InterPro" id="IPR017938">
    <property type="entry name" value="Riboflavin_synthase-like_b-brl"/>
</dbReference>
<dbReference type="InterPro" id="IPR006058">
    <property type="entry name" value="2Fe2S_fd_BS"/>
</dbReference>
<dbReference type="InterPro" id="IPR050415">
    <property type="entry name" value="MRET"/>
</dbReference>
<evidence type="ECO:0000313" key="11">
    <source>
        <dbReference type="EMBL" id="RZS81021.1"/>
    </source>
</evidence>
<keyword evidence="8" id="KW-0411">Iron-sulfur</keyword>
<evidence type="ECO:0000256" key="8">
    <source>
        <dbReference type="ARBA" id="ARBA00023014"/>
    </source>
</evidence>
<evidence type="ECO:0000256" key="1">
    <source>
        <dbReference type="ARBA" id="ARBA00001917"/>
    </source>
</evidence>
<dbReference type="Pfam" id="PF22290">
    <property type="entry name" value="DmmA-like_N"/>
    <property type="match status" value="1"/>
</dbReference>
<dbReference type="Proteomes" id="UP000292445">
    <property type="component" value="Unassembled WGS sequence"/>
</dbReference>
<gene>
    <name evidence="11" type="ORF">EV675_3634</name>
</gene>
<evidence type="ECO:0000259" key="10">
    <source>
        <dbReference type="PROSITE" id="PS51384"/>
    </source>
</evidence>
<dbReference type="PANTHER" id="PTHR47354:SF1">
    <property type="entry name" value="CARNITINE MONOOXYGENASE REDUCTASE SUBUNIT"/>
    <property type="match status" value="1"/>
</dbReference>
<dbReference type="SUPFAM" id="SSF52343">
    <property type="entry name" value="Ferredoxin reductase-like, C-terminal NADP-linked domain"/>
    <property type="match status" value="1"/>
</dbReference>
<evidence type="ECO:0000256" key="7">
    <source>
        <dbReference type="ARBA" id="ARBA00023004"/>
    </source>
</evidence>
<evidence type="ECO:0000313" key="12">
    <source>
        <dbReference type="Proteomes" id="UP000292445"/>
    </source>
</evidence>
<dbReference type="CDD" id="cd00207">
    <property type="entry name" value="fer2"/>
    <property type="match status" value="1"/>
</dbReference>
<dbReference type="InterPro" id="IPR054582">
    <property type="entry name" value="DmmA-like_N"/>
</dbReference>
<evidence type="ECO:0000256" key="3">
    <source>
        <dbReference type="ARBA" id="ARBA00022643"/>
    </source>
</evidence>
<sequence length="315" mass="33762">MKLLIQEVRTLTSEIRGFVLALPDAGPLPRYAPGAHVRVQVALPDGRIDLREYSLLGDGGDERRYEIAVLRCADGRGGSAWMHERQAGDMLDVLPPANHFALADEAREHLLIAGGIGITPILSMARGLRRSGAAFELHYAARTASHMALRDEARATGEGVRLYYDDAEPLRDALPGLLAGYRPGRHLYVCGPQALIAGVVSGAAAAGWPASHVHYELFAGALSLGDDQPFELVARASGTTVRVEAGQTMLDALLAAGIEPLYDCRRGECGMCVTPVAEGEPDHRDHYLSARERAAGDVVCVCVSRARTPTLVLDI</sequence>
<dbReference type="RefSeq" id="WP_130358611.1">
    <property type="nucleotide sequence ID" value="NZ_SGXC01000002.1"/>
</dbReference>
<accession>A0A4Q7ND93</accession>
<dbReference type="PROSITE" id="PS51384">
    <property type="entry name" value="FAD_FR"/>
    <property type="match status" value="1"/>
</dbReference>
<evidence type="ECO:0000256" key="2">
    <source>
        <dbReference type="ARBA" id="ARBA00022630"/>
    </source>
</evidence>
<dbReference type="GO" id="GO:0032259">
    <property type="term" value="P:methylation"/>
    <property type="evidence" value="ECO:0007669"/>
    <property type="project" value="UniProtKB-KW"/>
</dbReference>
<keyword evidence="4" id="KW-0001">2Fe-2S</keyword>
<protein>
    <submittedName>
        <fullName evidence="11">Vanillate O-demethylase ferredoxin subunit</fullName>
    </submittedName>
</protein>
<dbReference type="InterPro" id="IPR001041">
    <property type="entry name" value="2Fe-2S_ferredoxin-type"/>
</dbReference>
<reference evidence="11 12" key="1">
    <citation type="submission" date="2019-02" db="EMBL/GenBank/DDBJ databases">
        <title>Genomic Encyclopedia of Type Strains, Phase IV (KMG-IV): sequencing the most valuable type-strain genomes for metagenomic binning, comparative biology and taxonomic classification.</title>
        <authorList>
            <person name="Goeker M."/>
        </authorList>
    </citation>
    <scope>NUCLEOTIDE SEQUENCE [LARGE SCALE GENOMIC DNA]</scope>
    <source>
        <strain evidence="11 12">K24</strain>
    </source>
</reference>
<dbReference type="AlphaFoldDB" id="A0A4Q7ND93"/>
<dbReference type="Gene3D" id="3.10.20.30">
    <property type="match status" value="1"/>
</dbReference>
<dbReference type="PROSITE" id="PS51085">
    <property type="entry name" value="2FE2S_FER_2"/>
    <property type="match status" value="1"/>
</dbReference>
<dbReference type="Gene3D" id="3.40.50.80">
    <property type="entry name" value="Nucleotide-binding domain of ferredoxin-NADP reductase (FNR) module"/>
    <property type="match status" value="1"/>
</dbReference>
<dbReference type="EMBL" id="SGXC01000002">
    <property type="protein sequence ID" value="RZS81021.1"/>
    <property type="molecule type" value="Genomic_DNA"/>
</dbReference>
<keyword evidence="3" id="KW-0288">FMN</keyword>
<dbReference type="GO" id="GO:0051537">
    <property type="term" value="F:2 iron, 2 sulfur cluster binding"/>
    <property type="evidence" value="ECO:0007669"/>
    <property type="project" value="UniProtKB-KW"/>
</dbReference>
<comment type="caution">
    <text evidence="11">The sequence shown here is derived from an EMBL/GenBank/DDBJ whole genome shotgun (WGS) entry which is preliminary data.</text>
</comment>